<dbReference type="RefSeq" id="WP_167974672.1">
    <property type="nucleotide sequence ID" value="NZ_JAAVJD010000364.1"/>
</dbReference>
<dbReference type="AlphaFoldDB" id="A0A7X6I1D2"/>
<dbReference type="Pfam" id="PF01814">
    <property type="entry name" value="Hemerythrin"/>
    <property type="match status" value="1"/>
</dbReference>
<dbReference type="Gene3D" id="1.20.120.520">
    <property type="entry name" value="nmb1532 protein domain like"/>
    <property type="match status" value="1"/>
</dbReference>
<feature type="domain" description="Hemerythrin-like" evidence="1">
    <location>
        <begin position="14"/>
        <end position="143"/>
    </location>
</feature>
<organism evidence="2 3">
    <name type="scientific">Streptomyces lonarensis</name>
    <dbReference type="NCBI Taxonomy" id="700599"/>
    <lineage>
        <taxon>Bacteria</taxon>
        <taxon>Bacillati</taxon>
        <taxon>Actinomycetota</taxon>
        <taxon>Actinomycetes</taxon>
        <taxon>Kitasatosporales</taxon>
        <taxon>Streptomycetaceae</taxon>
        <taxon>Streptomyces</taxon>
    </lineage>
</organism>
<comment type="caution">
    <text evidence="2">The sequence shown here is derived from an EMBL/GenBank/DDBJ whole genome shotgun (WGS) entry which is preliminary data.</text>
</comment>
<evidence type="ECO:0000313" key="3">
    <source>
        <dbReference type="Proteomes" id="UP000578686"/>
    </source>
</evidence>
<keyword evidence="3" id="KW-1185">Reference proteome</keyword>
<dbReference type="Proteomes" id="UP000578686">
    <property type="component" value="Unassembled WGS sequence"/>
</dbReference>
<reference evidence="2 3" key="1">
    <citation type="submission" date="2020-03" db="EMBL/GenBank/DDBJ databases">
        <title>Draft genome of Streptomyces sp. ventii, isolated from the Axial Seamount in the Pacific Ocean, and resequencing of the two type strains Streptomyces lonarensis strain NCL 716 and Streptomyces bohaiensis strain 11A07.</title>
        <authorList>
            <person name="Loughran R.M."/>
            <person name="Pfannmuller K.M."/>
            <person name="Wasson B.J."/>
            <person name="Deadmond M.C."/>
            <person name="Paddock B.E."/>
            <person name="Koyack M.J."/>
            <person name="Gallegos D.A."/>
            <person name="Mitchell E.A."/>
            <person name="Ushijima B."/>
            <person name="Saw J.H."/>
            <person name="Mcphail K.L."/>
            <person name="Videau P."/>
        </authorList>
    </citation>
    <scope>NUCLEOTIDE SEQUENCE [LARGE SCALE GENOMIC DNA]</scope>
    <source>
        <strain evidence="2 3">NCL716</strain>
    </source>
</reference>
<proteinExistence type="predicted"/>
<dbReference type="InterPro" id="IPR012312">
    <property type="entry name" value="Hemerythrin-like"/>
</dbReference>
<name>A0A7X6I1D2_9ACTN</name>
<gene>
    <name evidence="2" type="ORF">HCN56_24470</name>
</gene>
<accession>A0A7X6I1D2</accession>
<dbReference type="EMBL" id="JAAVJD010000364">
    <property type="protein sequence ID" value="NJQ08641.1"/>
    <property type="molecule type" value="Genomic_DNA"/>
</dbReference>
<dbReference type="CDD" id="cd12108">
    <property type="entry name" value="Hr-like"/>
    <property type="match status" value="1"/>
</dbReference>
<sequence length="213" mass="23569">MAPDTQTLPKAHRTMILAHRAMLTDLDRIARTAAALADRPDAERTRHLTAYAAKIVELIEHHHQGEDDILWPVLRERGADPAALELLAEEHHVLEDRMAELSAAIRGLRPDGGGAPELEKAARAAHDLLRVHTADEERELVGRLAPALDAALWKRFERDMVKSAGKWTLGFMPPWLASVADDAERSGVPAPPVARLMRGRLARQQEAAFGPQR</sequence>
<evidence type="ECO:0000313" key="2">
    <source>
        <dbReference type="EMBL" id="NJQ08641.1"/>
    </source>
</evidence>
<evidence type="ECO:0000259" key="1">
    <source>
        <dbReference type="Pfam" id="PF01814"/>
    </source>
</evidence>
<protein>
    <submittedName>
        <fullName evidence="2">Hemerythrin domain-containing protein</fullName>
    </submittedName>
</protein>